<keyword evidence="5" id="KW-0460">Magnesium</keyword>
<dbReference type="GO" id="GO:0046872">
    <property type="term" value="F:metal ion binding"/>
    <property type="evidence" value="ECO:0007669"/>
    <property type="project" value="UniProtKB-KW"/>
</dbReference>
<dbReference type="KEGG" id="kct:CDEE_0123"/>
<feature type="binding site" evidence="4">
    <location>
        <begin position="148"/>
        <end position="156"/>
    </location>
    <ligand>
        <name>ATP</name>
        <dbReference type="ChEBI" id="CHEBI:30616"/>
    </ligand>
</feature>
<evidence type="ECO:0000256" key="2">
    <source>
        <dbReference type="ARBA" id="ARBA00022741"/>
    </source>
</evidence>
<dbReference type="PATRIC" id="fig|1208918.3.peg.656"/>
<dbReference type="EMBL" id="CP003804">
    <property type="protein sequence ID" value="AGF47955.1"/>
    <property type="molecule type" value="Genomic_DNA"/>
</dbReference>
<name>M1M793_9PROT</name>
<evidence type="ECO:0000256" key="1">
    <source>
        <dbReference type="ARBA" id="ARBA00010638"/>
    </source>
</evidence>
<evidence type="ECO:0000313" key="6">
    <source>
        <dbReference type="EMBL" id="AGF47955.1"/>
    </source>
</evidence>
<reference evidence="6 7" key="1">
    <citation type="journal article" date="2013" name="Genome Biol. Evol.">
        <title>Genome evolution and phylogenomic analysis of candidatus kinetoplastibacterium, the betaproteobacterial endosymbionts of strigomonas and angomonas.</title>
        <authorList>
            <person name="Alves J.M."/>
            <person name="Serrano M.G."/>
            <person name="Maia da Silva F."/>
            <person name="Voegtly L.J."/>
            <person name="Matveyev A.V."/>
            <person name="Teixeira M.M."/>
            <person name="Camargo E.P."/>
            <person name="Buck G.A."/>
        </authorList>
    </citation>
    <scope>NUCLEOTIDE SEQUENCE [LARGE SCALE GENOMIC DNA]</scope>
    <source>
        <strain evidence="6 7">TCC036E</strain>
    </source>
</reference>
<comment type="similarity">
    <text evidence="1 5">Belongs to the 5-formyltetrahydrofolate cyclo-ligase family.</text>
</comment>
<dbReference type="PANTHER" id="PTHR23407:SF1">
    <property type="entry name" value="5-FORMYLTETRAHYDROFOLATE CYCLO-LIGASE"/>
    <property type="match status" value="1"/>
</dbReference>
<protein>
    <recommendedName>
        <fullName evidence="5">5-formyltetrahydrofolate cyclo-ligase</fullName>
        <ecNumber evidence="5">6.3.3.2</ecNumber>
    </recommendedName>
</protein>
<dbReference type="RefSeq" id="WP_015238775.1">
    <property type="nucleotide sequence ID" value="NC_020283.1"/>
</dbReference>
<comment type="cofactor">
    <cofactor evidence="5">
        <name>Mg(2+)</name>
        <dbReference type="ChEBI" id="CHEBI:18420"/>
    </cofactor>
</comment>
<dbReference type="InterPro" id="IPR024185">
    <property type="entry name" value="FTHF_cligase-like_sf"/>
</dbReference>
<dbReference type="GO" id="GO:0030272">
    <property type="term" value="F:5-formyltetrahydrofolate cyclo-ligase activity"/>
    <property type="evidence" value="ECO:0007669"/>
    <property type="project" value="UniProtKB-EC"/>
</dbReference>
<dbReference type="eggNOG" id="COG0212">
    <property type="taxonomic scope" value="Bacteria"/>
</dbReference>
<dbReference type="NCBIfam" id="TIGR02727">
    <property type="entry name" value="MTHFS_bact"/>
    <property type="match status" value="1"/>
</dbReference>
<dbReference type="GO" id="GO:0035999">
    <property type="term" value="P:tetrahydrofolate interconversion"/>
    <property type="evidence" value="ECO:0007669"/>
    <property type="project" value="TreeGrafter"/>
</dbReference>
<evidence type="ECO:0000313" key="7">
    <source>
        <dbReference type="Proteomes" id="UP000011686"/>
    </source>
</evidence>
<dbReference type="Gene3D" id="3.40.50.10420">
    <property type="entry name" value="NagB/RpiA/CoA transferase-like"/>
    <property type="match status" value="1"/>
</dbReference>
<evidence type="ECO:0000256" key="4">
    <source>
        <dbReference type="PIRSR" id="PIRSR006806-1"/>
    </source>
</evidence>
<evidence type="ECO:0000256" key="3">
    <source>
        <dbReference type="ARBA" id="ARBA00022840"/>
    </source>
</evidence>
<keyword evidence="3 4" id="KW-0067">ATP-binding</keyword>
<dbReference type="SUPFAM" id="SSF100950">
    <property type="entry name" value="NagB/RpiA/CoA transferase-like"/>
    <property type="match status" value="1"/>
</dbReference>
<keyword evidence="5" id="KW-0479">Metal-binding</keyword>
<dbReference type="GO" id="GO:0009396">
    <property type="term" value="P:folic acid-containing compound biosynthetic process"/>
    <property type="evidence" value="ECO:0007669"/>
    <property type="project" value="TreeGrafter"/>
</dbReference>
<dbReference type="Pfam" id="PF01812">
    <property type="entry name" value="5-FTHF_cyc-lig"/>
    <property type="match status" value="1"/>
</dbReference>
<dbReference type="AlphaFoldDB" id="M1M793"/>
<dbReference type="HOGENOM" id="CLU_066245_0_1_4"/>
<organism evidence="6 7">
    <name type="scientific">Candidatus Kinetoplastidibacterium crithidiae TCC036E</name>
    <dbReference type="NCBI Taxonomy" id="1208918"/>
    <lineage>
        <taxon>Bacteria</taxon>
        <taxon>Pseudomonadati</taxon>
        <taxon>Pseudomonadota</taxon>
        <taxon>Betaproteobacteria</taxon>
        <taxon>Candidatus Kinetoplastidibacterium</taxon>
    </lineage>
</organism>
<dbReference type="PIRSF" id="PIRSF006806">
    <property type="entry name" value="FTHF_cligase"/>
    <property type="match status" value="1"/>
</dbReference>
<gene>
    <name evidence="6" type="ORF">CDEE_0123</name>
</gene>
<proteinExistence type="inferred from homology"/>
<dbReference type="InterPro" id="IPR037171">
    <property type="entry name" value="NagB/RpiA_transferase-like"/>
</dbReference>
<accession>M1M793</accession>
<dbReference type="PANTHER" id="PTHR23407">
    <property type="entry name" value="ATPASE INHIBITOR/5-FORMYLTETRAHYDROFOLATE CYCLO-LIGASE"/>
    <property type="match status" value="1"/>
</dbReference>
<dbReference type="GO" id="GO:0005524">
    <property type="term" value="F:ATP binding"/>
    <property type="evidence" value="ECO:0007669"/>
    <property type="project" value="UniProtKB-KW"/>
</dbReference>
<dbReference type="EC" id="6.3.3.2" evidence="5"/>
<keyword evidence="2 4" id="KW-0547">Nucleotide-binding</keyword>
<comment type="catalytic activity">
    <reaction evidence="5">
        <text>(6S)-5-formyl-5,6,7,8-tetrahydrofolate + ATP = (6R)-5,10-methenyltetrahydrofolate + ADP + phosphate</text>
        <dbReference type="Rhea" id="RHEA:10488"/>
        <dbReference type="ChEBI" id="CHEBI:30616"/>
        <dbReference type="ChEBI" id="CHEBI:43474"/>
        <dbReference type="ChEBI" id="CHEBI:57455"/>
        <dbReference type="ChEBI" id="CHEBI:57457"/>
        <dbReference type="ChEBI" id="CHEBI:456216"/>
        <dbReference type="EC" id="6.3.3.2"/>
    </reaction>
</comment>
<dbReference type="InterPro" id="IPR002698">
    <property type="entry name" value="FTHF_cligase"/>
</dbReference>
<keyword evidence="7" id="KW-1185">Reference proteome</keyword>
<sequence>MTTLENKHNNLSKIIRSNLIQIRSKLSKDEMQIGSKKIESLLLKWISSITNNIHLKTHTDKINLAGFWPLKYEPCLIDFLHICSSNQKLNICLPTIEKIDHPLSFKLWKTETIMKTGKFNILEPLSTKYLIPNIILIPTLGFTKNGDRIGYGKGYYDRTLSNLMENGQKFISIGISWECGLITDIAYKAAPHDIPLDAILTTKGWEKELQLT</sequence>
<dbReference type="Proteomes" id="UP000011686">
    <property type="component" value="Chromosome"/>
</dbReference>
<feature type="binding site" evidence="4">
    <location>
        <position position="73"/>
    </location>
    <ligand>
        <name>substrate</name>
    </ligand>
</feature>
<dbReference type="STRING" id="1208918.CDEE_0123"/>
<evidence type="ECO:0000256" key="5">
    <source>
        <dbReference type="RuleBase" id="RU361279"/>
    </source>
</evidence>